<dbReference type="WBParaSite" id="ACRNAN_scaffold2702.g13097.t1">
    <property type="protein sequence ID" value="ACRNAN_scaffold2702.g13097.t1"/>
    <property type="gene ID" value="ACRNAN_scaffold2702.g13097"/>
</dbReference>
<keyword evidence="3" id="KW-1185">Reference proteome</keyword>
<evidence type="ECO:0000313" key="4">
    <source>
        <dbReference type="WBParaSite" id="ACRNAN_scaffold2702.g13097.t1"/>
    </source>
</evidence>
<feature type="domain" description="F-box" evidence="2">
    <location>
        <begin position="29"/>
        <end position="75"/>
    </location>
</feature>
<name>A0A914DIG8_9BILA</name>
<feature type="transmembrane region" description="Helical" evidence="1">
    <location>
        <begin position="317"/>
        <end position="337"/>
    </location>
</feature>
<dbReference type="InterPro" id="IPR036047">
    <property type="entry name" value="F-box-like_dom_sf"/>
</dbReference>
<dbReference type="PROSITE" id="PS50181">
    <property type="entry name" value="FBOX"/>
    <property type="match status" value="1"/>
</dbReference>
<accession>A0A914DIG8</accession>
<dbReference type="Proteomes" id="UP000887540">
    <property type="component" value="Unplaced"/>
</dbReference>
<sequence>MLDEYVQQINKKRRLLFLTEEYSDELVPKMGWKHIPYELIYEILSFHTRNEIEKFQLVSKTWNQIVIYNLNYLPLRLLKKMFFSFDKEKLSQILRVDIDWYPGYSIPIEGHMENSLKSCIIGSFDLPLVEWRNHLPISDLISPLEKLIKNIDQRIRISEMSISNNYKYNYEEDEEDNDEEDEEDNDEEDILEGNRLFLKNMKTIFVDLLDVKSLFIELADSILKEILINPKIFEIIETRNMPEKIRFILRNSFDDPFVLTLHDVDNFIQKSKFKGRFYELTVRKQEKDFGKNYFKMFMKSKNPSDLIRSIQTGLKKLIWIIIVLLIVLIAISVYSILKDSHKEEYSATNNVPGSRVPNNTHKCPGSEMICKNDEACTPVYNDQSETGPFLFLNDHFCRPCYRSYKNCAQSVTECCGDERCIWYERSKYTCK</sequence>
<dbReference type="CDD" id="cd09917">
    <property type="entry name" value="F-box_SF"/>
    <property type="match status" value="1"/>
</dbReference>
<dbReference type="InterPro" id="IPR001810">
    <property type="entry name" value="F-box_dom"/>
</dbReference>
<protein>
    <submittedName>
        <fullName evidence="4">F-box domain-containing protein</fullName>
    </submittedName>
</protein>
<evidence type="ECO:0000259" key="2">
    <source>
        <dbReference type="PROSITE" id="PS50181"/>
    </source>
</evidence>
<keyword evidence="1" id="KW-0472">Membrane</keyword>
<keyword evidence="1" id="KW-1133">Transmembrane helix</keyword>
<dbReference type="SUPFAM" id="SSF81383">
    <property type="entry name" value="F-box domain"/>
    <property type="match status" value="1"/>
</dbReference>
<reference evidence="4" key="1">
    <citation type="submission" date="2022-11" db="UniProtKB">
        <authorList>
            <consortium name="WormBaseParasite"/>
        </authorList>
    </citation>
    <scope>IDENTIFICATION</scope>
</reference>
<proteinExistence type="predicted"/>
<dbReference type="AlphaFoldDB" id="A0A914DIG8"/>
<keyword evidence="1" id="KW-0812">Transmembrane</keyword>
<evidence type="ECO:0000313" key="3">
    <source>
        <dbReference type="Proteomes" id="UP000887540"/>
    </source>
</evidence>
<organism evidence="3 4">
    <name type="scientific">Acrobeloides nanus</name>
    <dbReference type="NCBI Taxonomy" id="290746"/>
    <lineage>
        <taxon>Eukaryota</taxon>
        <taxon>Metazoa</taxon>
        <taxon>Ecdysozoa</taxon>
        <taxon>Nematoda</taxon>
        <taxon>Chromadorea</taxon>
        <taxon>Rhabditida</taxon>
        <taxon>Tylenchina</taxon>
        <taxon>Cephalobomorpha</taxon>
        <taxon>Cephaloboidea</taxon>
        <taxon>Cephalobidae</taxon>
        <taxon>Acrobeloides</taxon>
    </lineage>
</organism>
<evidence type="ECO:0000256" key="1">
    <source>
        <dbReference type="SAM" id="Phobius"/>
    </source>
</evidence>